<evidence type="ECO:0000313" key="2">
    <source>
        <dbReference type="EMBL" id="TDE12123.1"/>
    </source>
</evidence>
<name>A0A4R5DN41_9BACT</name>
<feature type="transmembrane region" description="Helical" evidence="1">
    <location>
        <begin position="78"/>
        <end position="101"/>
    </location>
</feature>
<keyword evidence="3" id="KW-1185">Reference proteome</keyword>
<feature type="transmembrane region" description="Helical" evidence="1">
    <location>
        <begin position="7"/>
        <end position="23"/>
    </location>
</feature>
<comment type="caution">
    <text evidence="2">The sequence shown here is derived from an EMBL/GenBank/DDBJ whole genome shotgun (WGS) entry which is preliminary data.</text>
</comment>
<organism evidence="2 3">
    <name type="scientific">Dyadobacter psychrotolerans</name>
    <dbReference type="NCBI Taxonomy" id="2541721"/>
    <lineage>
        <taxon>Bacteria</taxon>
        <taxon>Pseudomonadati</taxon>
        <taxon>Bacteroidota</taxon>
        <taxon>Cytophagia</taxon>
        <taxon>Cytophagales</taxon>
        <taxon>Spirosomataceae</taxon>
        <taxon>Dyadobacter</taxon>
    </lineage>
</organism>
<dbReference type="OrthoDB" id="5189031at2"/>
<proteinExistence type="predicted"/>
<feature type="transmembrane region" description="Helical" evidence="1">
    <location>
        <begin position="228"/>
        <end position="248"/>
    </location>
</feature>
<dbReference type="AlphaFoldDB" id="A0A4R5DN41"/>
<evidence type="ECO:0000256" key="1">
    <source>
        <dbReference type="SAM" id="Phobius"/>
    </source>
</evidence>
<feature type="transmembrane region" description="Helical" evidence="1">
    <location>
        <begin position="107"/>
        <end position="127"/>
    </location>
</feature>
<feature type="transmembrane region" description="Helical" evidence="1">
    <location>
        <begin position="180"/>
        <end position="199"/>
    </location>
</feature>
<keyword evidence="1" id="KW-1133">Transmembrane helix</keyword>
<dbReference type="Proteomes" id="UP000294850">
    <property type="component" value="Unassembled WGS sequence"/>
</dbReference>
<dbReference type="InterPro" id="IPR038330">
    <property type="entry name" value="TspO/MBR-related_sf"/>
</dbReference>
<dbReference type="PANTHER" id="PTHR33802:SF1">
    <property type="entry name" value="XK-RELATED PROTEIN"/>
    <property type="match status" value="1"/>
</dbReference>
<keyword evidence="1" id="KW-0472">Membrane</keyword>
<keyword evidence="1" id="KW-0812">Transmembrane</keyword>
<evidence type="ECO:0000313" key="3">
    <source>
        <dbReference type="Proteomes" id="UP000294850"/>
    </source>
</evidence>
<dbReference type="RefSeq" id="WP_131960833.1">
    <property type="nucleotide sequence ID" value="NZ_SMFL01000010.1"/>
</dbReference>
<dbReference type="EMBL" id="SMFL01000010">
    <property type="protein sequence ID" value="TDE12123.1"/>
    <property type="molecule type" value="Genomic_DNA"/>
</dbReference>
<feature type="transmembrane region" description="Helical" evidence="1">
    <location>
        <begin position="148"/>
        <end position="168"/>
    </location>
</feature>
<sequence length="259" mass="28479">MKKTLQISNSLALIITIIMNYLSNTGIFNNSTMASVSARYQNFFTPAGYAFSIWGLIYIGLAAFVVHQNKGLFGSSETPLVVTKIGWMFVLSCVANCLWILAWLYDYTGLSVIVMSVLLTSLLVIVYRTRMEMDLVTFKQVALEWWPFAFYLGWIMVAIIANVAAYLTKIGWSGFGISPVSWTIIMICVAVVIYIVLVWKRNLRESASVGAWGLIAVGVANWDANQAIAYSAIIAAAVLLIAGGIHGYKNKGKSFIGAK</sequence>
<dbReference type="PANTHER" id="PTHR33802">
    <property type="entry name" value="SI:CH211-161H7.5-RELATED"/>
    <property type="match status" value="1"/>
</dbReference>
<protein>
    <submittedName>
        <fullName evidence="2">Tryptophan-rich sensory protein</fullName>
    </submittedName>
</protein>
<feature type="transmembrane region" description="Helical" evidence="1">
    <location>
        <begin position="206"/>
        <end position="222"/>
    </location>
</feature>
<dbReference type="Gene3D" id="1.20.1260.100">
    <property type="entry name" value="TspO/MBR protein"/>
    <property type="match status" value="1"/>
</dbReference>
<feature type="transmembrane region" description="Helical" evidence="1">
    <location>
        <begin position="43"/>
        <end position="66"/>
    </location>
</feature>
<reference evidence="2 3" key="1">
    <citation type="submission" date="2019-03" db="EMBL/GenBank/DDBJ databases">
        <title>Dyadobacter AR-3-6 sp. nov., isolated from arctic soil.</title>
        <authorList>
            <person name="Chaudhary D.K."/>
        </authorList>
    </citation>
    <scope>NUCLEOTIDE SEQUENCE [LARGE SCALE GENOMIC DNA]</scope>
    <source>
        <strain evidence="2 3">AR-3-6</strain>
    </source>
</reference>
<gene>
    <name evidence="2" type="ORF">E0F88_24065</name>
</gene>
<accession>A0A4R5DN41</accession>